<keyword evidence="3" id="KW-0436">Ligase</keyword>
<dbReference type="CDD" id="cd03130">
    <property type="entry name" value="GATase1_CobB"/>
    <property type="match status" value="1"/>
</dbReference>
<dbReference type="AlphaFoldDB" id="A0A3B0XQR9"/>
<dbReference type="SUPFAM" id="SSF52317">
    <property type="entry name" value="Class I glutamine amidotransferase-like"/>
    <property type="match status" value="1"/>
</dbReference>
<dbReference type="GO" id="GO:0042242">
    <property type="term" value="F:cobyrinic acid a,c-diamide synthase activity"/>
    <property type="evidence" value="ECO:0007669"/>
    <property type="project" value="UniProtKB-EC"/>
</dbReference>
<dbReference type="InterPro" id="IPR011698">
    <property type="entry name" value="GATase_3"/>
</dbReference>
<evidence type="ECO:0000259" key="2">
    <source>
        <dbReference type="Pfam" id="PF07685"/>
    </source>
</evidence>
<protein>
    <submittedName>
        <fullName evidence="3">Cobyrinic acid a,c-diamide synthetase</fullName>
        <ecNumber evidence="3">6.3.5.11</ecNumber>
    </submittedName>
</protein>
<proteinExistence type="predicted"/>
<name>A0A3B0XQR9_9ZZZZ</name>
<dbReference type="PROSITE" id="PS51274">
    <property type="entry name" value="GATASE_COBBQ"/>
    <property type="match status" value="1"/>
</dbReference>
<reference evidence="3" key="1">
    <citation type="submission" date="2018-06" db="EMBL/GenBank/DDBJ databases">
        <authorList>
            <person name="Zhirakovskaya E."/>
        </authorList>
    </citation>
    <scope>NUCLEOTIDE SEQUENCE</scope>
</reference>
<dbReference type="EMBL" id="UOFJ01000532">
    <property type="protein sequence ID" value="VAW70578.1"/>
    <property type="molecule type" value="Genomic_DNA"/>
</dbReference>
<dbReference type="EC" id="6.3.5.11" evidence="3"/>
<accession>A0A3B0XQR9</accession>
<dbReference type="NCBIfam" id="NF002204">
    <property type="entry name" value="PRK01077.1"/>
    <property type="match status" value="1"/>
</dbReference>
<organism evidence="3">
    <name type="scientific">hydrothermal vent metagenome</name>
    <dbReference type="NCBI Taxonomy" id="652676"/>
    <lineage>
        <taxon>unclassified sequences</taxon>
        <taxon>metagenomes</taxon>
        <taxon>ecological metagenomes</taxon>
    </lineage>
</organism>
<dbReference type="InterPro" id="IPR029062">
    <property type="entry name" value="Class_I_gatase-like"/>
</dbReference>
<dbReference type="Gene3D" id="3.40.50.880">
    <property type="match status" value="1"/>
</dbReference>
<evidence type="ECO:0000256" key="1">
    <source>
        <dbReference type="ARBA" id="ARBA00022962"/>
    </source>
</evidence>
<dbReference type="Pfam" id="PF07685">
    <property type="entry name" value="GATase_3"/>
    <property type="match status" value="1"/>
</dbReference>
<evidence type="ECO:0000313" key="3">
    <source>
        <dbReference type="EMBL" id="VAW70578.1"/>
    </source>
</evidence>
<keyword evidence="1" id="KW-0315">Glutamine amidotransferase</keyword>
<gene>
    <name evidence="3" type="ORF">MNBD_GAMMA10-1269</name>
</gene>
<feature type="domain" description="CobB/CobQ-like glutamine amidotransferase" evidence="2">
    <location>
        <begin position="141"/>
        <end position="319"/>
    </location>
</feature>
<sequence>MSISVTENNNDAQCPALLISAMAGTFGAIAFGLANFNKQLNVAGVLANCTAGDAHAQMLRESLPDNIKWFGALHHNEKIALPERHLGILSADEISDLEEKLNIASNMLENSGLSQLSSLSSTRFHATPEQKQPVSTLKNIRIGIAHDAAFCFCYQANLDLLEALGAELIFFSPIHDNGLPEIDSLYLPGGYPELHLQVLHKNTTMRSAIKQHYNQGRPLIAECGGLLYLMDSITDTQGNCEQMTGILSGDAMLQKRLVNLSMQSMELPEGEIRGHSFHHSLISTPLKTTLMTTPDGKYGSEESVFRDKRLLASYMHLYMPSTPLAASRIFTP</sequence>
<dbReference type="InterPro" id="IPR004484">
    <property type="entry name" value="CbiA/CobB_synth"/>
</dbReference>
<dbReference type="PANTHER" id="PTHR43873">
    <property type="entry name" value="COBYRINATE A,C-DIAMIDE SYNTHASE"/>
    <property type="match status" value="1"/>
</dbReference>
<dbReference type="PANTHER" id="PTHR43873:SF1">
    <property type="entry name" value="COBYRINATE A,C-DIAMIDE SYNTHASE"/>
    <property type="match status" value="1"/>
</dbReference>